<name>A0A848EL06_9PROT</name>
<dbReference type="RefSeq" id="WP_170056245.1">
    <property type="nucleotide sequence ID" value="NZ_JABBKX010000011.1"/>
</dbReference>
<dbReference type="EMBL" id="JABBKX010000011">
    <property type="protein sequence ID" value="NMJ44057.1"/>
    <property type="molecule type" value="Genomic_DNA"/>
</dbReference>
<evidence type="ECO:0000313" key="2">
    <source>
        <dbReference type="Proteomes" id="UP000548582"/>
    </source>
</evidence>
<reference evidence="1 2" key="1">
    <citation type="submission" date="2020-03" db="EMBL/GenBank/DDBJ databases">
        <authorList>
            <person name="Sun Q."/>
        </authorList>
    </citation>
    <scope>NUCLEOTIDE SEQUENCE [LARGE SCALE GENOMIC DNA]</scope>
    <source>
        <strain evidence="1 2">JC162</strain>
    </source>
</reference>
<proteinExistence type="predicted"/>
<dbReference type="Proteomes" id="UP000548582">
    <property type="component" value="Unassembled WGS sequence"/>
</dbReference>
<dbReference type="Pfam" id="PF08811">
    <property type="entry name" value="DUF1800"/>
    <property type="match status" value="1"/>
</dbReference>
<dbReference type="AlphaFoldDB" id="A0A848EL06"/>
<sequence>MDLKAAIAAVRFGQGRRPGDPIPTDPVAWLDSQLAPGLPGPALPEDLPKDLPALYLAAAEDTERLRTGGQGRPNQQLINRAETTAALGLEIAGDQGFRERLASFWTNHFSIARSRVQYVAGHYVREAIRPHVTGRFEDMLMAVVRHPAMLGYLDNTASVGPNSPAGQRGRRGLNENLAREVLELHTVTPASGYGQADVTAFAAVLTGWSFDGARPPYGFLFRPNAHEPGEKTVLGRRFAEGEQGGIAALHFLANHDATHRHLATKLVRHFVADDPPPAAVQTIHGVLRDTRGDLGAAAKALVRLEAAWDPPLGKFRSSHDYVVAALRALEAPIEVADRAFGGLQYLGQPMWNPPAPIGFPDTSRDWAAPEMMVRRIEWSNGIATRGAGRDAAALAEAVLGPLCRPETLRAASRAGSARDALTLVLTSPEFHRR</sequence>
<organism evidence="1 2">
    <name type="scientific">Neoroseomonas marina</name>
    <dbReference type="NCBI Taxonomy" id="1232220"/>
    <lineage>
        <taxon>Bacteria</taxon>
        <taxon>Pseudomonadati</taxon>
        <taxon>Pseudomonadota</taxon>
        <taxon>Alphaproteobacteria</taxon>
        <taxon>Acetobacterales</taxon>
        <taxon>Acetobacteraceae</taxon>
        <taxon>Neoroseomonas</taxon>
    </lineage>
</organism>
<comment type="caution">
    <text evidence="1">The sequence shown here is derived from an EMBL/GenBank/DDBJ whole genome shotgun (WGS) entry which is preliminary data.</text>
</comment>
<dbReference type="InterPro" id="IPR014917">
    <property type="entry name" value="DUF1800"/>
</dbReference>
<gene>
    <name evidence="1" type="ORF">GWK16_22605</name>
</gene>
<evidence type="ECO:0000313" key="1">
    <source>
        <dbReference type="EMBL" id="NMJ44057.1"/>
    </source>
</evidence>
<protein>
    <submittedName>
        <fullName evidence="1">DUF1800 domain-containing protein</fullName>
    </submittedName>
</protein>
<keyword evidence="2" id="KW-1185">Reference proteome</keyword>
<accession>A0A848EL06</accession>